<dbReference type="HOGENOM" id="CLU_014015_0_1_4"/>
<dbReference type="CDD" id="cd00685">
    <property type="entry name" value="Trans_IPPS_HT"/>
    <property type="match status" value="1"/>
</dbReference>
<dbReference type="KEGG" id="vei:Veis_3282"/>
<dbReference type="FunFam" id="1.10.600.10:FF:000001">
    <property type="entry name" value="Geranylgeranyl diphosphate synthase"/>
    <property type="match status" value="1"/>
</dbReference>
<organism evidence="8 9">
    <name type="scientific">Verminephrobacter eiseniae (strain EF01-2)</name>
    <dbReference type="NCBI Taxonomy" id="391735"/>
    <lineage>
        <taxon>Bacteria</taxon>
        <taxon>Pseudomonadati</taxon>
        <taxon>Pseudomonadota</taxon>
        <taxon>Betaproteobacteria</taxon>
        <taxon>Burkholderiales</taxon>
        <taxon>Comamonadaceae</taxon>
        <taxon>Verminephrobacter</taxon>
    </lineage>
</organism>
<sequence length="314" mass="32417">MSAASTLSAAAAPLDLGGWQQNHLAQVEQALSQWVGHGAPAGLGEAMRYAVLDGGKRLRPLLVLAAYQAVCSGQPAPCAWHDAAALRAACAVELIHAYSLVHDDLPCMDNDVLRRGKPTAHVRFGPARALLAGDALQAFAFELLTPEDMPIPAATQAALCRLLARAAGSTGMAGGQAIDLASVGLRLTEGQLRQMHRLKTGALLQASVLMGAVCGQAAPAAYRALSDYGAALGLAFQVVDDILDVVADSATLGKTAGKDAIAAKPTYVSLLGLERAQAQARELLAGAHAARLRSDLPDTRALAALADMVLSRPS</sequence>
<evidence type="ECO:0000256" key="6">
    <source>
        <dbReference type="ARBA" id="ARBA00023229"/>
    </source>
</evidence>
<dbReference type="SFLD" id="SFLDS00005">
    <property type="entry name" value="Isoprenoid_Synthase_Type_I"/>
    <property type="match status" value="1"/>
</dbReference>
<dbReference type="InterPro" id="IPR000092">
    <property type="entry name" value="Polyprenyl_synt"/>
</dbReference>
<dbReference type="Gene3D" id="1.10.600.10">
    <property type="entry name" value="Farnesyl Diphosphate Synthase"/>
    <property type="match status" value="1"/>
</dbReference>
<dbReference type="GO" id="GO:0046872">
    <property type="term" value="F:metal ion binding"/>
    <property type="evidence" value="ECO:0007669"/>
    <property type="project" value="UniProtKB-KW"/>
</dbReference>
<dbReference type="GeneID" id="76461729"/>
<name>A1WN05_VEREI</name>
<dbReference type="eggNOG" id="COG0142">
    <property type="taxonomic scope" value="Bacteria"/>
</dbReference>
<evidence type="ECO:0000313" key="8">
    <source>
        <dbReference type="EMBL" id="ABM59012.1"/>
    </source>
</evidence>
<keyword evidence="9" id="KW-1185">Reference proteome</keyword>
<dbReference type="PANTHER" id="PTHR43281:SF1">
    <property type="entry name" value="FARNESYL DIPHOSPHATE SYNTHASE"/>
    <property type="match status" value="1"/>
</dbReference>
<keyword evidence="5" id="KW-0460">Magnesium</keyword>
<dbReference type="NCBIfam" id="NF045485">
    <property type="entry name" value="FPPsyn"/>
    <property type="match status" value="1"/>
</dbReference>
<proteinExistence type="inferred from homology"/>
<dbReference type="InterPro" id="IPR008949">
    <property type="entry name" value="Isoprenoid_synthase_dom_sf"/>
</dbReference>
<evidence type="ECO:0000256" key="5">
    <source>
        <dbReference type="ARBA" id="ARBA00022842"/>
    </source>
</evidence>
<dbReference type="PANTHER" id="PTHR43281">
    <property type="entry name" value="FARNESYL DIPHOSPHATE SYNTHASE"/>
    <property type="match status" value="1"/>
</dbReference>
<comment type="cofactor">
    <cofactor evidence="1">
        <name>Mg(2+)</name>
        <dbReference type="ChEBI" id="CHEBI:18420"/>
    </cofactor>
</comment>
<dbReference type="Proteomes" id="UP000000374">
    <property type="component" value="Chromosome"/>
</dbReference>
<dbReference type="PROSITE" id="PS00723">
    <property type="entry name" value="POLYPRENYL_SYNTHASE_1"/>
    <property type="match status" value="1"/>
</dbReference>
<protein>
    <submittedName>
        <fullName evidence="8">Farnesyl-diphosphate synthase</fullName>
        <ecNumber evidence="8">2.5.1.10</ecNumber>
    </submittedName>
</protein>
<dbReference type="GO" id="GO:0005737">
    <property type="term" value="C:cytoplasm"/>
    <property type="evidence" value="ECO:0007669"/>
    <property type="project" value="UniProtKB-ARBA"/>
</dbReference>
<evidence type="ECO:0000256" key="4">
    <source>
        <dbReference type="ARBA" id="ARBA00022723"/>
    </source>
</evidence>
<dbReference type="Pfam" id="PF00348">
    <property type="entry name" value="polyprenyl_synt"/>
    <property type="match status" value="1"/>
</dbReference>
<dbReference type="EMBL" id="CP000542">
    <property type="protein sequence ID" value="ABM59012.1"/>
    <property type="molecule type" value="Genomic_DNA"/>
</dbReference>
<dbReference type="InterPro" id="IPR033749">
    <property type="entry name" value="Polyprenyl_synt_CS"/>
</dbReference>
<evidence type="ECO:0000313" key="9">
    <source>
        <dbReference type="Proteomes" id="UP000000374"/>
    </source>
</evidence>
<dbReference type="RefSeq" id="WP_011811004.1">
    <property type="nucleotide sequence ID" value="NC_008786.1"/>
</dbReference>
<keyword evidence="3 7" id="KW-0808">Transferase</keyword>
<dbReference type="InterPro" id="IPR053378">
    <property type="entry name" value="Prenyl_diphosphate_synthase"/>
</dbReference>
<reference evidence="9" key="1">
    <citation type="submission" date="2006-12" db="EMBL/GenBank/DDBJ databases">
        <title>Complete sequence of chromosome 1 of Verminephrobacter eiseniae EF01-2.</title>
        <authorList>
            <person name="Copeland A."/>
            <person name="Lucas S."/>
            <person name="Lapidus A."/>
            <person name="Barry K."/>
            <person name="Detter J.C."/>
            <person name="Glavina del Rio T."/>
            <person name="Dalin E."/>
            <person name="Tice H."/>
            <person name="Pitluck S."/>
            <person name="Chertkov O."/>
            <person name="Brettin T."/>
            <person name="Bruce D."/>
            <person name="Han C."/>
            <person name="Tapia R."/>
            <person name="Gilna P."/>
            <person name="Schmutz J."/>
            <person name="Larimer F."/>
            <person name="Land M."/>
            <person name="Hauser L."/>
            <person name="Kyrpides N."/>
            <person name="Kim E."/>
            <person name="Stahl D."/>
            <person name="Richardson P."/>
        </authorList>
    </citation>
    <scope>NUCLEOTIDE SEQUENCE [LARGE SCALE GENOMIC DNA]</scope>
    <source>
        <strain evidence="9">EF01-2</strain>
    </source>
</reference>
<keyword evidence="4" id="KW-0479">Metal-binding</keyword>
<dbReference type="GO" id="GO:0004337">
    <property type="term" value="F:(2E,6E)-farnesyl diphosphate synthase activity"/>
    <property type="evidence" value="ECO:0007669"/>
    <property type="project" value="UniProtKB-EC"/>
</dbReference>
<evidence type="ECO:0000256" key="7">
    <source>
        <dbReference type="RuleBase" id="RU004466"/>
    </source>
</evidence>
<evidence type="ECO:0000256" key="3">
    <source>
        <dbReference type="ARBA" id="ARBA00022679"/>
    </source>
</evidence>
<keyword evidence="6" id="KW-0414">Isoprene biosynthesis</keyword>
<comment type="similarity">
    <text evidence="2 7">Belongs to the FPP/GGPP synthase family.</text>
</comment>
<gene>
    <name evidence="8" type="ordered locus">Veis_3282</name>
</gene>
<dbReference type="OrthoDB" id="9805316at2"/>
<dbReference type="GO" id="GO:0016114">
    <property type="term" value="P:terpenoid biosynthetic process"/>
    <property type="evidence" value="ECO:0007669"/>
    <property type="project" value="UniProtKB-ARBA"/>
</dbReference>
<dbReference type="AlphaFoldDB" id="A1WN05"/>
<accession>A1WN05</accession>
<dbReference type="SFLD" id="SFLDG01017">
    <property type="entry name" value="Polyprenyl_Transferase_Like"/>
    <property type="match status" value="1"/>
</dbReference>
<evidence type="ECO:0000256" key="1">
    <source>
        <dbReference type="ARBA" id="ARBA00001946"/>
    </source>
</evidence>
<dbReference type="PROSITE" id="PS00444">
    <property type="entry name" value="POLYPRENYL_SYNTHASE_2"/>
    <property type="match status" value="1"/>
</dbReference>
<evidence type="ECO:0000256" key="2">
    <source>
        <dbReference type="ARBA" id="ARBA00006706"/>
    </source>
</evidence>
<dbReference type="STRING" id="391735.Veis_3282"/>
<dbReference type="EC" id="2.5.1.10" evidence="8"/>
<dbReference type="SUPFAM" id="SSF48576">
    <property type="entry name" value="Terpenoid synthases"/>
    <property type="match status" value="1"/>
</dbReference>